<evidence type="ECO:0000313" key="7">
    <source>
        <dbReference type="EMBL" id="EEF62527.1"/>
    </source>
</evidence>
<evidence type="ECO:0000313" key="8">
    <source>
        <dbReference type="Proteomes" id="UP000003688"/>
    </source>
</evidence>
<keyword evidence="1 4" id="KW-0349">Heme</keyword>
<dbReference type="InterPro" id="IPR009056">
    <property type="entry name" value="Cyt_c-like_dom"/>
</dbReference>
<dbReference type="GO" id="GO:0009055">
    <property type="term" value="F:electron transfer activity"/>
    <property type="evidence" value="ECO:0007669"/>
    <property type="project" value="InterPro"/>
</dbReference>
<dbReference type="GO" id="GO:0046872">
    <property type="term" value="F:metal ion binding"/>
    <property type="evidence" value="ECO:0007669"/>
    <property type="project" value="UniProtKB-KW"/>
</dbReference>
<reference evidence="7 8" key="1">
    <citation type="journal article" date="2011" name="J. Bacteriol.">
        <title>Genome sequence of 'Pedosphaera parvula' Ellin514, an aerobic Verrucomicrobial isolate from pasture soil.</title>
        <authorList>
            <person name="Kant R."/>
            <person name="van Passel M.W."/>
            <person name="Sangwan P."/>
            <person name="Palva A."/>
            <person name="Lucas S."/>
            <person name="Copeland A."/>
            <person name="Lapidus A."/>
            <person name="Glavina Del Rio T."/>
            <person name="Dalin E."/>
            <person name="Tice H."/>
            <person name="Bruce D."/>
            <person name="Goodwin L."/>
            <person name="Pitluck S."/>
            <person name="Chertkov O."/>
            <person name="Larimer F.W."/>
            <person name="Land M.L."/>
            <person name="Hauser L."/>
            <person name="Brettin T.S."/>
            <person name="Detter J.C."/>
            <person name="Han S."/>
            <person name="de Vos W.M."/>
            <person name="Janssen P.H."/>
            <person name="Smidt H."/>
        </authorList>
    </citation>
    <scope>NUCLEOTIDE SEQUENCE [LARGE SCALE GENOMIC DNA]</scope>
    <source>
        <strain evidence="7 8">Ellin514</strain>
    </source>
</reference>
<dbReference type="Pfam" id="PF07610">
    <property type="entry name" value="DUF1573"/>
    <property type="match status" value="1"/>
</dbReference>
<gene>
    <name evidence="7" type="ORF">Cflav_PD5162</name>
</gene>
<keyword evidence="3 4" id="KW-0408">Iron</keyword>
<name>B9XC59_PEDPL</name>
<dbReference type="PANTHER" id="PTHR37833">
    <property type="entry name" value="LIPOPROTEIN-RELATED"/>
    <property type="match status" value="1"/>
</dbReference>
<feature type="domain" description="Cytochrome c" evidence="6">
    <location>
        <begin position="180"/>
        <end position="261"/>
    </location>
</feature>
<dbReference type="Pfam" id="PF13442">
    <property type="entry name" value="Cytochrome_CBB3"/>
    <property type="match status" value="1"/>
</dbReference>
<organism evidence="7 8">
    <name type="scientific">Pedosphaera parvula (strain Ellin514)</name>
    <dbReference type="NCBI Taxonomy" id="320771"/>
    <lineage>
        <taxon>Bacteria</taxon>
        <taxon>Pseudomonadati</taxon>
        <taxon>Verrucomicrobiota</taxon>
        <taxon>Pedosphaerae</taxon>
        <taxon>Pedosphaerales</taxon>
        <taxon>Pedosphaeraceae</taxon>
        <taxon>Pedosphaera</taxon>
    </lineage>
</organism>
<dbReference type="OrthoDB" id="195867at2"/>
<sequence precursor="true">MPRNHNSAIGAFCAILILSVLTVSVWADTPPHGQPVAISATPAKPELLVWDSLQKELSTTNGQASADFSFAVTNVSESLVVIDRVMTSCGCTVAKLPSEPWLLPPHSDGKVGVTVNLAGKSGTIFKTVTVVSTNAPKTLTVKVNIAENPEMARSRNQQMALADRQAVFRNDCASCHVEPTKGKEGKELYAAACGICHDSENRATAVPSLHALNHSTDYNYWKAWMTTGKAGSMMPAFAVNQGGPLSDAQIDSVAKYLTETIPANPPATPVKLTTPSHNIIPSGQKN</sequence>
<dbReference type="Gene3D" id="2.60.40.10">
    <property type="entry name" value="Immunoglobulins"/>
    <property type="match status" value="1"/>
</dbReference>
<dbReference type="PANTHER" id="PTHR37833:SF1">
    <property type="entry name" value="SIGNAL PEPTIDE PROTEIN"/>
    <property type="match status" value="1"/>
</dbReference>
<evidence type="ECO:0000256" key="1">
    <source>
        <dbReference type="ARBA" id="ARBA00022617"/>
    </source>
</evidence>
<comment type="caution">
    <text evidence="7">The sequence shown here is derived from an EMBL/GenBank/DDBJ whole genome shotgun (WGS) entry which is preliminary data.</text>
</comment>
<dbReference type="Gene3D" id="1.10.760.10">
    <property type="entry name" value="Cytochrome c-like domain"/>
    <property type="match status" value="1"/>
</dbReference>
<dbReference type="InterPro" id="IPR013783">
    <property type="entry name" value="Ig-like_fold"/>
</dbReference>
<evidence type="ECO:0000256" key="3">
    <source>
        <dbReference type="ARBA" id="ARBA00023004"/>
    </source>
</evidence>
<keyword evidence="2 4" id="KW-0479">Metal-binding</keyword>
<dbReference type="PROSITE" id="PS51007">
    <property type="entry name" value="CYTC"/>
    <property type="match status" value="1"/>
</dbReference>
<protein>
    <recommendedName>
        <fullName evidence="6">Cytochrome c domain-containing protein</fullName>
    </recommendedName>
</protein>
<keyword evidence="8" id="KW-1185">Reference proteome</keyword>
<dbReference type="GO" id="GO:0020037">
    <property type="term" value="F:heme binding"/>
    <property type="evidence" value="ECO:0007669"/>
    <property type="project" value="InterPro"/>
</dbReference>
<dbReference type="STRING" id="320771.Cflav_PD5162"/>
<feature type="region of interest" description="Disordered" evidence="5">
    <location>
        <begin position="264"/>
        <end position="286"/>
    </location>
</feature>
<dbReference type="EMBL" id="ABOX02000004">
    <property type="protein sequence ID" value="EEF62527.1"/>
    <property type="molecule type" value="Genomic_DNA"/>
</dbReference>
<dbReference type="RefSeq" id="WP_007413407.1">
    <property type="nucleotide sequence ID" value="NZ_ABOX02000004.1"/>
</dbReference>
<dbReference type="AlphaFoldDB" id="B9XC59"/>
<dbReference type="InterPro" id="IPR011467">
    <property type="entry name" value="DUF1573"/>
</dbReference>
<evidence type="ECO:0000256" key="5">
    <source>
        <dbReference type="SAM" id="MobiDB-lite"/>
    </source>
</evidence>
<dbReference type="InterPro" id="IPR036909">
    <property type="entry name" value="Cyt_c-like_dom_sf"/>
</dbReference>
<accession>B9XC59</accession>
<dbReference type="SUPFAM" id="SSF46626">
    <property type="entry name" value="Cytochrome c"/>
    <property type="match status" value="1"/>
</dbReference>
<evidence type="ECO:0000256" key="2">
    <source>
        <dbReference type="ARBA" id="ARBA00022723"/>
    </source>
</evidence>
<evidence type="ECO:0000256" key="4">
    <source>
        <dbReference type="PROSITE-ProRule" id="PRU00433"/>
    </source>
</evidence>
<feature type="compositionally biased region" description="Polar residues" evidence="5">
    <location>
        <begin position="271"/>
        <end position="286"/>
    </location>
</feature>
<proteinExistence type="predicted"/>
<evidence type="ECO:0000259" key="6">
    <source>
        <dbReference type="PROSITE" id="PS51007"/>
    </source>
</evidence>
<dbReference type="Proteomes" id="UP000003688">
    <property type="component" value="Unassembled WGS sequence"/>
</dbReference>